<evidence type="ECO:0000256" key="2">
    <source>
        <dbReference type="SAM" id="SignalP"/>
    </source>
</evidence>
<keyword evidence="1" id="KW-0472">Membrane</keyword>
<feature type="transmembrane region" description="Helical" evidence="1">
    <location>
        <begin position="186"/>
        <end position="208"/>
    </location>
</feature>
<dbReference type="KEGG" id="bvo:Pan97_17080"/>
<name>A0A518C639_9BACT</name>
<evidence type="ECO:0000259" key="3">
    <source>
        <dbReference type="Pfam" id="PF07635"/>
    </source>
</evidence>
<feature type="transmembrane region" description="Helical" evidence="1">
    <location>
        <begin position="259"/>
        <end position="277"/>
    </location>
</feature>
<feature type="domain" description="Cytochrome C Planctomycete-type" evidence="3">
    <location>
        <begin position="39"/>
        <end position="91"/>
    </location>
</feature>
<feature type="signal peptide" evidence="2">
    <location>
        <begin position="1"/>
        <end position="21"/>
    </location>
</feature>
<keyword evidence="2" id="KW-0732">Signal</keyword>
<keyword evidence="1" id="KW-0812">Transmembrane</keyword>
<reference evidence="6" key="1">
    <citation type="submission" date="2019-02" db="EMBL/GenBank/DDBJ databases">
        <title>Deep-cultivation of Planctomycetes and their phenomic and genomic characterization uncovers novel biology.</title>
        <authorList>
            <person name="Wiegand S."/>
            <person name="Jogler M."/>
            <person name="Boedeker C."/>
            <person name="Pinto D."/>
            <person name="Vollmers J."/>
            <person name="Rivas-Marin E."/>
            <person name="Kohn T."/>
            <person name="Peeters S.H."/>
            <person name="Heuer A."/>
            <person name="Rast P."/>
            <person name="Oberbeckmann S."/>
            <person name="Bunk B."/>
            <person name="Jeske O."/>
            <person name="Meyerdierks A."/>
            <person name="Storesund J.E."/>
            <person name="Kallscheuer N."/>
            <person name="Luecker S."/>
            <person name="Lage O.M."/>
            <person name="Pohl T."/>
            <person name="Merkel B.J."/>
            <person name="Hornburger P."/>
            <person name="Mueller R.-W."/>
            <person name="Bruemmer F."/>
            <person name="Labrenz M."/>
            <person name="Spormann A.M."/>
            <person name="Op den Camp H."/>
            <person name="Overmann J."/>
            <person name="Amann R."/>
            <person name="Jetten M.S.M."/>
            <person name="Mascher T."/>
            <person name="Medema M.H."/>
            <person name="Devos D.P."/>
            <person name="Kaster A.-K."/>
            <person name="Ovreas L."/>
            <person name="Rohde M."/>
            <person name="Galperin M.Y."/>
            <person name="Jogler C."/>
        </authorList>
    </citation>
    <scope>NUCLEOTIDE SEQUENCE [LARGE SCALE GENOMIC DNA]</scope>
    <source>
        <strain evidence="6">Pan97</strain>
    </source>
</reference>
<dbReference type="Proteomes" id="UP000318626">
    <property type="component" value="Chromosome"/>
</dbReference>
<accession>A0A518C639</accession>
<dbReference type="InterPro" id="IPR011429">
    <property type="entry name" value="Cyt_c_Planctomycete-type"/>
</dbReference>
<feature type="chain" id="PRO_5021866977" evidence="2">
    <location>
        <begin position="22"/>
        <end position="323"/>
    </location>
</feature>
<keyword evidence="6" id="KW-1185">Reference proteome</keyword>
<dbReference type="AlphaFoldDB" id="A0A518C639"/>
<organism evidence="5 6">
    <name type="scientific">Bremerella volcania</name>
    <dbReference type="NCBI Taxonomy" id="2527984"/>
    <lineage>
        <taxon>Bacteria</taxon>
        <taxon>Pseudomonadati</taxon>
        <taxon>Planctomycetota</taxon>
        <taxon>Planctomycetia</taxon>
        <taxon>Pirellulales</taxon>
        <taxon>Pirellulaceae</taxon>
        <taxon>Bremerella</taxon>
    </lineage>
</organism>
<evidence type="ECO:0000259" key="4">
    <source>
        <dbReference type="Pfam" id="PF09990"/>
    </source>
</evidence>
<keyword evidence="1" id="KW-1133">Transmembrane helix</keyword>
<sequence length="323" mass="35465" precursor="true">MYVRILLGISLSLTLSSLVNADKLIDFRRDVQPVLEVRCLECHGPDKAKNDFRVDDPEMMSYYVEPGDLESSTLWSDYLITDDPELKMPPANSTHHEGMTAAELATIKLWIEEGAEHDWSVPDTKTETEVVEAATPVSELSMPYKVWLFQGLFHPAMTHLPVGLLSISLVFLVLSKFAGSSFESAAFHCLWVGALGACVACVSGWSYATHEGYGMSFSFASDIDRHRWLGVILAIGSLALIPVAYKAVKSEEGSGKMKLGWFLGALLVAMCVSIVGFQGGELVYGEGHYEKEFDHLFLTDNTPAATDAKAVEVEEVVETESSE</sequence>
<dbReference type="EMBL" id="CP036289">
    <property type="protein sequence ID" value="QDU74695.1"/>
    <property type="molecule type" value="Genomic_DNA"/>
</dbReference>
<dbReference type="Pfam" id="PF07635">
    <property type="entry name" value="PSCyt1"/>
    <property type="match status" value="1"/>
</dbReference>
<evidence type="ECO:0000256" key="1">
    <source>
        <dbReference type="SAM" id="Phobius"/>
    </source>
</evidence>
<gene>
    <name evidence="5" type="ORF">Pan97_17080</name>
</gene>
<protein>
    <submittedName>
        <fullName evidence="5">Planctomycete cytochrome C</fullName>
    </submittedName>
</protein>
<dbReference type="PANTHER" id="PTHR35889">
    <property type="entry name" value="CYCLOINULO-OLIGOSACCHARIDE FRUCTANOTRANSFERASE-RELATED"/>
    <property type="match status" value="1"/>
</dbReference>
<dbReference type="InterPro" id="IPR019251">
    <property type="entry name" value="DUF2231_TM"/>
</dbReference>
<feature type="domain" description="DUF2231" evidence="4">
    <location>
        <begin position="153"/>
        <end position="287"/>
    </location>
</feature>
<dbReference type="PANTHER" id="PTHR35889:SF3">
    <property type="entry name" value="F-BOX DOMAIN-CONTAINING PROTEIN"/>
    <property type="match status" value="1"/>
</dbReference>
<feature type="transmembrane region" description="Helical" evidence="1">
    <location>
        <begin position="152"/>
        <end position="174"/>
    </location>
</feature>
<proteinExistence type="predicted"/>
<dbReference type="Pfam" id="PF09990">
    <property type="entry name" value="DUF2231"/>
    <property type="match status" value="1"/>
</dbReference>
<evidence type="ECO:0000313" key="5">
    <source>
        <dbReference type="EMBL" id="QDU74695.1"/>
    </source>
</evidence>
<feature type="transmembrane region" description="Helical" evidence="1">
    <location>
        <begin position="228"/>
        <end position="247"/>
    </location>
</feature>
<evidence type="ECO:0000313" key="6">
    <source>
        <dbReference type="Proteomes" id="UP000318626"/>
    </source>
</evidence>